<organism evidence="3 4">
    <name type="scientific">Xylanimonas allomyrinae</name>
    <dbReference type="NCBI Taxonomy" id="2509459"/>
    <lineage>
        <taxon>Bacteria</taxon>
        <taxon>Bacillati</taxon>
        <taxon>Actinomycetota</taxon>
        <taxon>Actinomycetes</taxon>
        <taxon>Micrococcales</taxon>
        <taxon>Promicromonosporaceae</taxon>
        <taxon>Xylanimonas</taxon>
    </lineage>
</organism>
<name>A0A4P6EHW8_9MICO</name>
<keyword evidence="1" id="KW-0560">Oxidoreductase</keyword>
<dbReference type="InterPro" id="IPR036188">
    <property type="entry name" value="FAD/NAD-bd_sf"/>
</dbReference>
<dbReference type="PANTHER" id="PTHR13847">
    <property type="entry name" value="SARCOSINE DEHYDROGENASE-RELATED"/>
    <property type="match status" value="1"/>
</dbReference>
<dbReference type="GO" id="GO:0005737">
    <property type="term" value="C:cytoplasm"/>
    <property type="evidence" value="ECO:0007669"/>
    <property type="project" value="TreeGrafter"/>
</dbReference>
<reference evidence="3 4" key="1">
    <citation type="submission" date="2019-01" db="EMBL/GenBank/DDBJ databases">
        <title>Genome sequencing of strain 2JSPR-7.</title>
        <authorList>
            <person name="Heo J."/>
            <person name="Kim S.-J."/>
            <person name="Kim J.-S."/>
            <person name="Hong S.-B."/>
            <person name="Kwon S.-W."/>
        </authorList>
    </citation>
    <scope>NUCLEOTIDE SEQUENCE [LARGE SCALE GENOMIC DNA]</scope>
    <source>
        <strain evidence="3 4">2JSPR-7</strain>
    </source>
</reference>
<dbReference type="AlphaFoldDB" id="A0A4P6EHW8"/>
<dbReference type="Pfam" id="PF01266">
    <property type="entry name" value="DAO"/>
    <property type="match status" value="1"/>
</dbReference>
<accession>A0A4P6EHW8</accession>
<feature type="domain" description="FAD dependent oxidoreductase" evidence="2">
    <location>
        <begin position="13"/>
        <end position="369"/>
    </location>
</feature>
<evidence type="ECO:0000256" key="1">
    <source>
        <dbReference type="ARBA" id="ARBA00023002"/>
    </source>
</evidence>
<dbReference type="GO" id="GO:0016491">
    <property type="term" value="F:oxidoreductase activity"/>
    <property type="evidence" value="ECO:0007669"/>
    <property type="project" value="UniProtKB-KW"/>
</dbReference>
<evidence type="ECO:0000313" key="4">
    <source>
        <dbReference type="Proteomes" id="UP000291758"/>
    </source>
</evidence>
<dbReference type="KEGG" id="xyl:ET495_01320"/>
<keyword evidence="4" id="KW-1185">Reference proteome</keyword>
<dbReference type="InterPro" id="IPR006076">
    <property type="entry name" value="FAD-dep_OxRdtase"/>
</dbReference>
<dbReference type="SUPFAM" id="SSF54373">
    <property type="entry name" value="FAD-linked reductases, C-terminal domain"/>
    <property type="match status" value="1"/>
</dbReference>
<dbReference type="RefSeq" id="WP_129201992.1">
    <property type="nucleotide sequence ID" value="NZ_CP035495.1"/>
</dbReference>
<protein>
    <submittedName>
        <fullName evidence="3">FAD-binding oxidoreductase</fullName>
    </submittedName>
</protein>
<proteinExistence type="predicted"/>
<evidence type="ECO:0000313" key="3">
    <source>
        <dbReference type="EMBL" id="QAY62140.1"/>
    </source>
</evidence>
<gene>
    <name evidence="3" type="ORF">ET495_01320</name>
</gene>
<dbReference type="SUPFAM" id="SSF51905">
    <property type="entry name" value="FAD/NAD(P)-binding domain"/>
    <property type="match status" value="1"/>
</dbReference>
<evidence type="ECO:0000259" key="2">
    <source>
        <dbReference type="Pfam" id="PF01266"/>
    </source>
</evidence>
<dbReference type="PANTHER" id="PTHR13847:SF287">
    <property type="entry name" value="FAD-DEPENDENT OXIDOREDUCTASE DOMAIN-CONTAINING PROTEIN 1"/>
    <property type="match status" value="1"/>
</dbReference>
<dbReference type="Gene3D" id="3.50.50.60">
    <property type="entry name" value="FAD/NAD(P)-binding domain"/>
    <property type="match status" value="1"/>
</dbReference>
<dbReference type="Gene3D" id="3.30.9.10">
    <property type="entry name" value="D-Amino Acid Oxidase, subunit A, domain 2"/>
    <property type="match status" value="1"/>
</dbReference>
<dbReference type="OrthoDB" id="9806257at2"/>
<sequence length="414" mass="44065">MSNFARSATRDPDVVVLGAGIIGAAIARELTVAGVNVTVIEARRACAGSSGRCDGNLLVQTKADREGVAIMKRSLEGYRSWARVLDTDLRFHERGSLVFYTDEAQAAAGRDRVGWLQSVGVRAEYLDEGELREREPALDGPVVAGIDCHDDASVYPPAVVFGLLADAVARGATLMSGVGARRVLTSKDNRVLGVDTDQGVVRARWVVNAMGLWSADLAVDGGPPIPIRPRQGVLLVTERAHGLLRRAVSEAKYMTLREGASNDRYEAPVTTAEPTAAGNVLLGSSRRFVGHDLEVDPALVRAIAARAVRFMSVLGDVKVVRSFAGLRPWTPDNHPVIGGTSGASGYLLATGHEGEGIGLAPVTAELIASIVTGARIDNELTEALRRFDPDRFRGKDVGEWSRSGGRVRAVDVTS</sequence>
<dbReference type="Proteomes" id="UP000291758">
    <property type="component" value="Chromosome"/>
</dbReference>
<dbReference type="EMBL" id="CP035495">
    <property type="protein sequence ID" value="QAY62140.1"/>
    <property type="molecule type" value="Genomic_DNA"/>
</dbReference>